<reference evidence="3" key="2">
    <citation type="submission" date="2016-02" db="EMBL/GenBank/DDBJ databases">
        <title>Genome sequencing of Aspergillus luchuensis NBRC 4314.</title>
        <authorList>
            <person name="Yamada O."/>
        </authorList>
    </citation>
    <scope>NUCLEOTIDE SEQUENCE [LARGE SCALE GENOMIC DNA]</scope>
    <source>
        <strain evidence="3">RIB 2604</strain>
    </source>
</reference>
<accession>A0A146FB12</accession>
<name>A0A146FB12_ASPKA</name>
<organism evidence="2 3">
    <name type="scientific">Aspergillus kawachii</name>
    <name type="common">White koji mold</name>
    <name type="synonym">Aspergillus awamori var. kawachi</name>
    <dbReference type="NCBI Taxonomy" id="1069201"/>
    <lineage>
        <taxon>Eukaryota</taxon>
        <taxon>Fungi</taxon>
        <taxon>Dikarya</taxon>
        <taxon>Ascomycota</taxon>
        <taxon>Pezizomycotina</taxon>
        <taxon>Eurotiomycetes</taxon>
        <taxon>Eurotiomycetidae</taxon>
        <taxon>Eurotiales</taxon>
        <taxon>Aspergillaceae</taxon>
        <taxon>Aspergillus</taxon>
        <taxon>Aspergillus subgen. Circumdati</taxon>
    </lineage>
</organism>
<evidence type="ECO:0000313" key="3">
    <source>
        <dbReference type="Proteomes" id="UP000075230"/>
    </source>
</evidence>
<gene>
    <name evidence="1" type="ORF">AKAW2_10547A</name>
    <name evidence="2" type="ORF">RIB2604_01705430</name>
</gene>
<evidence type="ECO:0000313" key="2">
    <source>
        <dbReference type="EMBL" id="GAT23404.1"/>
    </source>
</evidence>
<dbReference type="VEuPathDB" id="FungiDB:ASPFODRAFT_216268"/>
<evidence type="ECO:0000313" key="1">
    <source>
        <dbReference type="EMBL" id="BCR93501.1"/>
    </source>
</evidence>
<dbReference type="OrthoDB" id="4515532at2759"/>
<dbReference type="Proteomes" id="UP000661280">
    <property type="component" value="Chromosome 1"/>
</dbReference>
<reference evidence="1" key="3">
    <citation type="submission" date="2021-01" db="EMBL/GenBank/DDBJ databases">
        <authorList>
            <consortium name="Aspergillus luchuensis mut. kawachii IFO 4304 genome sequencing consortium"/>
            <person name="Kazuki M."/>
            <person name="Futagami T."/>
        </authorList>
    </citation>
    <scope>NUCLEOTIDE SEQUENCE</scope>
    <source>
        <strain evidence="1">IFO 4308</strain>
    </source>
</reference>
<dbReference type="GeneID" id="64954826"/>
<dbReference type="RefSeq" id="XP_041537267.1">
    <property type="nucleotide sequence ID" value="XM_041688401.1"/>
</dbReference>
<dbReference type="Proteomes" id="UP000075230">
    <property type="component" value="Unassembled WGS sequence"/>
</dbReference>
<reference evidence="2 3" key="1">
    <citation type="journal article" date="2016" name="DNA Res.">
        <title>Genome sequence of Aspergillus luchuensis NBRC 4314.</title>
        <authorList>
            <person name="Yamada O."/>
            <person name="Machida M."/>
            <person name="Hosoyama A."/>
            <person name="Goto M."/>
            <person name="Takahashi T."/>
            <person name="Futagami T."/>
            <person name="Yamagata Y."/>
            <person name="Takeuchi M."/>
            <person name="Kobayashi T."/>
            <person name="Koike H."/>
            <person name="Abe K."/>
            <person name="Asai K."/>
            <person name="Arita M."/>
            <person name="Fujita N."/>
            <person name="Fukuda K."/>
            <person name="Higa K."/>
            <person name="Horikawa H."/>
            <person name="Ishikawa T."/>
            <person name="Jinno K."/>
            <person name="Kato Y."/>
            <person name="Kirimura K."/>
            <person name="Mizutani O."/>
            <person name="Nakasone K."/>
            <person name="Sano M."/>
            <person name="Shiraishi Y."/>
            <person name="Tsukahara M."/>
            <person name="Gomi K."/>
        </authorList>
    </citation>
    <scope>NUCLEOTIDE SEQUENCE [LARGE SCALE GENOMIC DNA]</scope>
    <source>
        <strain evidence="2 3">RIB 2604</strain>
    </source>
</reference>
<keyword evidence="4" id="KW-1185">Reference proteome</keyword>
<reference evidence="1" key="4">
    <citation type="submission" date="2021-02" db="EMBL/GenBank/DDBJ databases">
        <title>Aspergillus luchuensis mut. kawachii IFO 4304 genome sequence.</title>
        <authorList>
            <person name="Mori K."/>
            <person name="Kadooka C."/>
            <person name="Goto M."/>
            <person name="Futagami T."/>
        </authorList>
    </citation>
    <scope>NUCLEOTIDE SEQUENCE</scope>
    <source>
        <strain evidence="1">IFO 4308</strain>
    </source>
</reference>
<dbReference type="EMBL" id="AP024425">
    <property type="protein sequence ID" value="BCR93501.1"/>
    <property type="molecule type" value="Genomic_DNA"/>
</dbReference>
<dbReference type="KEGG" id="aluc:AKAW2_10547A"/>
<protein>
    <submittedName>
        <fullName evidence="2">Uncharacterized protein</fullName>
    </submittedName>
</protein>
<sequence length="92" mass="10350">MSTLGSSGSEDLCSCLLWTLANLRDHLHLEYGAQHDRVATAALVKPFDDYIRRLVRLIDEVLDEYDADAFHTRQNPLIITETNLSSGRHPVA</sequence>
<proteinExistence type="predicted"/>
<evidence type="ECO:0000313" key="4">
    <source>
        <dbReference type="Proteomes" id="UP000661280"/>
    </source>
</evidence>
<dbReference type="EMBL" id="BCWF01000017">
    <property type="protein sequence ID" value="GAT23404.1"/>
    <property type="molecule type" value="Genomic_DNA"/>
</dbReference>
<dbReference type="AlphaFoldDB" id="A0A146FB12"/>